<evidence type="ECO:0000313" key="3">
    <source>
        <dbReference type="Proteomes" id="UP000442714"/>
    </source>
</evidence>
<feature type="coiled-coil region" evidence="1">
    <location>
        <begin position="43"/>
        <end position="98"/>
    </location>
</feature>
<dbReference type="AlphaFoldDB" id="A0A844ZZI8"/>
<comment type="caution">
    <text evidence="2">The sequence shown here is derived from an EMBL/GenBank/DDBJ whole genome shotgun (WGS) entry which is preliminary data.</text>
</comment>
<sequence length="123" mass="13683">MTDKAERALKAQQKAQDLFTQYVTKVRRQITRARMIEGDEVRAAMLEAGLAVARRDMEDLELELGALLLSQDVTDDIIAQLTDAADRANDLLDQMEDIANILDKVEQGAKLISGVLKTVTRVL</sequence>
<keyword evidence="3" id="KW-1185">Reference proteome</keyword>
<evidence type="ECO:0000313" key="2">
    <source>
        <dbReference type="EMBL" id="MXO90849.1"/>
    </source>
</evidence>
<dbReference type="EMBL" id="WTYX01000001">
    <property type="protein sequence ID" value="MXO90849.1"/>
    <property type="molecule type" value="Genomic_DNA"/>
</dbReference>
<dbReference type="Proteomes" id="UP000442714">
    <property type="component" value="Unassembled WGS sequence"/>
</dbReference>
<proteinExistence type="predicted"/>
<accession>A0A844ZZI8</accession>
<gene>
    <name evidence="2" type="ORF">GRI41_08455</name>
</gene>
<reference evidence="2 3" key="1">
    <citation type="submission" date="2019-12" db="EMBL/GenBank/DDBJ databases">
        <title>Genomic-based taxomic classification of the family Erythrobacteraceae.</title>
        <authorList>
            <person name="Xu L."/>
        </authorList>
    </citation>
    <scope>NUCLEOTIDE SEQUENCE [LARGE SCALE GENOMIC DNA]</scope>
    <source>
        <strain evidence="2 3">KCTC 52763</strain>
    </source>
</reference>
<organism evidence="2 3">
    <name type="scientific">Pontixanthobacter aquaemixtae</name>
    <dbReference type="NCBI Taxonomy" id="1958940"/>
    <lineage>
        <taxon>Bacteria</taxon>
        <taxon>Pseudomonadati</taxon>
        <taxon>Pseudomonadota</taxon>
        <taxon>Alphaproteobacteria</taxon>
        <taxon>Sphingomonadales</taxon>
        <taxon>Erythrobacteraceae</taxon>
        <taxon>Pontixanthobacter</taxon>
    </lineage>
</organism>
<name>A0A844ZZI8_9SPHN</name>
<evidence type="ECO:0000256" key="1">
    <source>
        <dbReference type="SAM" id="Coils"/>
    </source>
</evidence>
<keyword evidence="1" id="KW-0175">Coiled coil</keyword>
<dbReference type="RefSeq" id="WP_160604427.1">
    <property type="nucleotide sequence ID" value="NZ_WTYX01000001.1"/>
</dbReference>
<protein>
    <submittedName>
        <fullName evidence="2">Uncharacterized protein</fullName>
    </submittedName>
</protein>